<feature type="region of interest" description="Disordered" evidence="2">
    <location>
        <begin position="281"/>
        <end position="321"/>
    </location>
</feature>
<evidence type="ECO:0000313" key="4">
    <source>
        <dbReference type="Proteomes" id="UP001162060"/>
    </source>
</evidence>
<comment type="caution">
    <text evidence="3">The sequence shown here is derived from an EMBL/GenBank/DDBJ whole genome shotgun (WGS) entry which is preliminary data.</text>
</comment>
<feature type="region of interest" description="Disordered" evidence="2">
    <location>
        <begin position="109"/>
        <end position="163"/>
    </location>
</feature>
<name>A0AAV1V116_9STRA</name>
<sequence length="489" mass="54305">MDKSFLHIDFLHLKEQLAQSQEEIVDGLSSISDLMQQVDGLTPLEGQLALSQAENANLRRQLAEHLEIYDQLQVVEHDRDQAIAEHRALLDTLNSAILGSRSSALIARSTPKSATPVVSPPAPTTPGSRSLARRSRSRSFGPPAKRRRIQPRSQSSDSSTARVASRLLSLNPSIPFEQPSRIGPTRASTQFFLFSAFVRGFWDWIGKSASRRQPRSDARSSTPNPSPAARVVPASPAATALAQALLRSPSPDVPEPRYLSYPSTPVAAVPVVEIQDDGGVEDVEVSPTGETHSETGSVSPPPESTALSDRHSSDSENSITLPARQVANRVFSSVDFDNLPPLQQPRDRWIPNYLAPSRRVASEIAPWSVSRIAMVCVRTMTIELLFHHYSKPRNFLFPFYNHGRAPPTGTWASGLISRQHIEALYALAPWDNIIVPVNPISFTMTGWYRDMGHRYLELESTHRKALWESTHVFPIPPAQRRSERFMQTF</sequence>
<reference evidence="3" key="1">
    <citation type="submission" date="2024-01" db="EMBL/GenBank/DDBJ databases">
        <authorList>
            <person name="Webb A."/>
        </authorList>
    </citation>
    <scope>NUCLEOTIDE SEQUENCE</scope>
    <source>
        <strain evidence="3">Pm1</strain>
    </source>
</reference>
<evidence type="ECO:0000256" key="2">
    <source>
        <dbReference type="SAM" id="MobiDB-lite"/>
    </source>
</evidence>
<evidence type="ECO:0000256" key="1">
    <source>
        <dbReference type="SAM" id="Coils"/>
    </source>
</evidence>
<proteinExistence type="predicted"/>
<gene>
    <name evidence="3" type="ORF">PM001_LOCUS25749</name>
</gene>
<feature type="compositionally biased region" description="Polar residues" evidence="2">
    <location>
        <begin position="288"/>
        <end position="298"/>
    </location>
</feature>
<dbReference type="Proteomes" id="UP001162060">
    <property type="component" value="Unassembled WGS sequence"/>
</dbReference>
<feature type="region of interest" description="Disordered" evidence="2">
    <location>
        <begin position="209"/>
        <end position="233"/>
    </location>
</feature>
<dbReference type="EMBL" id="CAKLBY020000258">
    <property type="protein sequence ID" value="CAK7940599.1"/>
    <property type="molecule type" value="Genomic_DNA"/>
</dbReference>
<evidence type="ECO:0000313" key="3">
    <source>
        <dbReference type="EMBL" id="CAK7940599.1"/>
    </source>
</evidence>
<organism evidence="3 4">
    <name type="scientific">Peronospora matthiolae</name>
    <dbReference type="NCBI Taxonomy" id="2874970"/>
    <lineage>
        <taxon>Eukaryota</taxon>
        <taxon>Sar</taxon>
        <taxon>Stramenopiles</taxon>
        <taxon>Oomycota</taxon>
        <taxon>Peronosporomycetes</taxon>
        <taxon>Peronosporales</taxon>
        <taxon>Peronosporaceae</taxon>
        <taxon>Peronospora</taxon>
    </lineage>
</organism>
<keyword evidence="1" id="KW-0175">Coiled coil</keyword>
<protein>
    <submittedName>
        <fullName evidence="3">Uncharacterized protein</fullName>
    </submittedName>
</protein>
<dbReference type="AlphaFoldDB" id="A0AAV1V116"/>
<feature type="coiled-coil region" evidence="1">
    <location>
        <begin position="48"/>
        <end position="75"/>
    </location>
</feature>
<accession>A0AAV1V116</accession>
<feature type="compositionally biased region" description="Polar residues" evidence="2">
    <location>
        <begin position="151"/>
        <end position="163"/>
    </location>
</feature>